<accession>A0AAW2EW17</accession>
<evidence type="ECO:0000313" key="2">
    <source>
        <dbReference type="EMBL" id="KAL0106441.1"/>
    </source>
</evidence>
<proteinExistence type="predicted"/>
<feature type="compositionally biased region" description="Polar residues" evidence="1">
    <location>
        <begin position="13"/>
        <end position="28"/>
    </location>
</feature>
<dbReference type="Proteomes" id="UP001430953">
    <property type="component" value="Unassembled WGS sequence"/>
</dbReference>
<organism evidence="2 3">
    <name type="scientific">Cardiocondyla obscurior</name>
    <dbReference type="NCBI Taxonomy" id="286306"/>
    <lineage>
        <taxon>Eukaryota</taxon>
        <taxon>Metazoa</taxon>
        <taxon>Ecdysozoa</taxon>
        <taxon>Arthropoda</taxon>
        <taxon>Hexapoda</taxon>
        <taxon>Insecta</taxon>
        <taxon>Pterygota</taxon>
        <taxon>Neoptera</taxon>
        <taxon>Endopterygota</taxon>
        <taxon>Hymenoptera</taxon>
        <taxon>Apocrita</taxon>
        <taxon>Aculeata</taxon>
        <taxon>Formicoidea</taxon>
        <taxon>Formicidae</taxon>
        <taxon>Myrmicinae</taxon>
        <taxon>Cardiocondyla</taxon>
    </lineage>
</organism>
<comment type="caution">
    <text evidence="2">The sequence shown here is derived from an EMBL/GenBank/DDBJ whole genome shotgun (WGS) entry which is preliminary data.</text>
</comment>
<sequence length="91" mass="10490">MKCAKNVSYRGPSRSSRSTSFRYENGTSEDSVEVSNAMDIESANLYNERSFFSRLLILIVENRRDDPPSFFRSREGGKITYLNLTESYESK</sequence>
<dbReference type="EMBL" id="JADYXP020000018">
    <property type="protein sequence ID" value="KAL0106441.1"/>
    <property type="molecule type" value="Genomic_DNA"/>
</dbReference>
<reference evidence="2 3" key="1">
    <citation type="submission" date="2023-03" db="EMBL/GenBank/DDBJ databases">
        <title>High recombination rates correlate with genetic variation in Cardiocondyla obscurior ants.</title>
        <authorList>
            <person name="Errbii M."/>
        </authorList>
    </citation>
    <scope>NUCLEOTIDE SEQUENCE [LARGE SCALE GENOMIC DNA]</scope>
    <source>
        <strain evidence="2">Alpha-2009</strain>
        <tissue evidence="2">Whole body</tissue>
    </source>
</reference>
<evidence type="ECO:0000256" key="1">
    <source>
        <dbReference type="SAM" id="MobiDB-lite"/>
    </source>
</evidence>
<name>A0AAW2EW17_9HYME</name>
<gene>
    <name evidence="2" type="ORF">PUN28_016274</name>
</gene>
<evidence type="ECO:0000313" key="3">
    <source>
        <dbReference type="Proteomes" id="UP001430953"/>
    </source>
</evidence>
<feature type="region of interest" description="Disordered" evidence="1">
    <location>
        <begin position="1"/>
        <end position="28"/>
    </location>
</feature>
<keyword evidence="3" id="KW-1185">Reference proteome</keyword>
<protein>
    <submittedName>
        <fullName evidence="2">Uncharacterized protein</fullName>
    </submittedName>
</protein>
<dbReference type="AlphaFoldDB" id="A0AAW2EW17"/>